<dbReference type="STRING" id="432608.A6V39_05105"/>
<keyword evidence="3" id="KW-1185">Reference proteome</keyword>
<name>A0A1A9QCW5_9MOLU</name>
<feature type="compositionally biased region" description="Acidic residues" evidence="1">
    <location>
        <begin position="154"/>
        <end position="165"/>
    </location>
</feature>
<feature type="region of interest" description="Disordered" evidence="1">
    <location>
        <begin position="91"/>
        <end position="332"/>
    </location>
</feature>
<protein>
    <submittedName>
        <fullName evidence="2">Uncharacterized protein</fullName>
    </submittedName>
</protein>
<dbReference type="RefSeq" id="WP_187150659.1">
    <property type="nucleotide sequence ID" value="NZ_LWUJ01000014.1"/>
</dbReference>
<evidence type="ECO:0000256" key="1">
    <source>
        <dbReference type="SAM" id="MobiDB-lite"/>
    </source>
</evidence>
<dbReference type="AlphaFoldDB" id="A0A1A9QCW5"/>
<sequence>MSVIKVIKIGLPVATATSAAIATTSLVSFSKKDKIQNEEDLDQELSDLNIPDEKYEDKELFYSKDGSGKNQAILDKALAEKLSQLLKEKGDFSDAKGPAPDLSKLNLDQVVQDAPPSHGQGQEHNDNKDQKETDPLGTKNDKPERTTDQSNSSDADDSELSEDEGPSLQIPMIPKAPDIEIKENSDSGSETTSLIKGDKGENNEGVSDQEKPDETSKELNLNDQKNDFENESTKQVENEPDQEDSNSQELGDSSTKSPSENESKDASSQALQQSQDDKSVQNSEDGGVKSVGGSHSKESPEDKGTSEKGPDDHSSGLHSNGIDSTGNKETFTEDDIKKWSELGDQLSSVAGQLMSLIDS</sequence>
<feature type="compositionally biased region" description="Basic and acidic residues" evidence="1">
    <location>
        <begin position="295"/>
        <end position="315"/>
    </location>
</feature>
<accession>A0A1A9QCW5</accession>
<feature type="compositionally biased region" description="Basic and acidic residues" evidence="1">
    <location>
        <begin position="196"/>
        <end position="217"/>
    </location>
</feature>
<reference evidence="3" key="1">
    <citation type="submission" date="2016-04" db="EMBL/GenBank/DDBJ databases">
        <authorList>
            <person name="Quiroz-Castaneda R.E."/>
            <person name="Martinez-Ocampo F."/>
        </authorList>
    </citation>
    <scope>NUCLEOTIDE SEQUENCE [LARGE SCALE GENOMIC DNA]</scope>
    <source>
        <strain evidence="3">INIFAP01</strain>
    </source>
</reference>
<dbReference type="EMBL" id="LWUJ01000014">
    <property type="protein sequence ID" value="OAL09806.1"/>
    <property type="molecule type" value="Genomic_DNA"/>
</dbReference>
<dbReference type="Proteomes" id="UP000077623">
    <property type="component" value="Unassembled WGS sequence"/>
</dbReference>
<evidence type="ECO:0000313" key="3">
    <source>
        <dbReference type="Proteomes" id="UP000077623"/>
    </source>
</evidence>
<organism evidence="2 3">
    <name type="scientific">Candidatus Mycoplasma haematobovis</name>
    <dbReference type="NCBI Taxonomy" id="432608"/>
    <lineage>
        <taxon>Bacteria</taxon>
        <taxon>Bacillati</taxon>
        <taxon>Mycoplasmatota</taxon>
        <taxon>Mollicutes</taxon>
        <taxon>Mycoplasmataceae</taxon>
        <taxon>Mycoplasma</taxon>
    </lineage>
</organism>
<feature type="compositionally biased region" description="Polar residues" evidence="1">
    <location>
        <begin position="316"/>
        <end position="329"/>
    </location>
</feature>
<evidence type="ECO:0000313" key="2">
    <source>
        <dbReference type="EMBL" id="OAL09806.1"/>
    </source>
</evidence>
<comment type="caution">
    <text evidence="2">The sequence shown here is derived from an EMBL/GenBank/DDBJ whole genome shotgun (WGS) entry which is preliminary data.</text>
</comment>
<feature type="compositionally biased region" description="Polar residues" evidence="1">
    <location>
        <begin position="247"/>
        <end position="258"/>
    </location>
</feature>
<proteinExistence type="predicted"/>
<gene>
    <name evidence="2" type="ORF">A6V39_05105</name>
</gene>
<feature type="compositionally biased region" description="Basic and acidic residues" evidence="1">
    <location>
        <begin position="224"/>
        <end position="237"/>
    </location>
</feature>
<feature type="compositionally biased region" description="Basic and acidic residues" evidence="1">
    <location>
        <begin position="121"/>
        <end position="147"/>
    </location>
</feature>